<dbReference type="Proteomes" id="UP000199409">
    <property type="component" value="Unassembled WGS sequence"/>
</dbReference>
<dbReference type="SMART" id="SM00834">
    <property type="entry name" value="CxxC_CXXC_SSSS"/>
    <property type="match status" value="1"/>
</dbReference>
<dbReference type="InterPro" id="IPR013429">
    <property type="entry name" value="Regulatory_FmdB_Zinc_ribbon"/>
</dbReference>
<organism evidence="2 3">
    <name type="scientific">Desulfuromusa kysingii</name>
    <dbReference type="NCBI Taxonomy" id="37625"/>
    <lineage>
        <taxon>Bacteria</taxon>
        <taxon>Pseudomonadati</taxon>
        <taxon>Thermodesulfobacteriota</taxon>
        <taxon>Desulfuromonadia</taxon>
        <taxon>Desulfuromonadales</taxon>
        <taxon>Geopsychrobacteraceae</taxon>
        <taxon>Desulfuromusa</taxon>
    </lineage>
</organism>
<accession>A0A1H3YNN8</accession>
<dbReference type="AlphaFoldDB" id="A0A1H3YNN8"/>
<evidence type="ECO:0000313" key="3">
    <source>
        <dbReference type="Proteomes" id="UP000199409"/>
    </source>
</evidence>
<dbReference type="NCBIfam" id="TIGR02605">
    <property type="entry name" value="CxxC_CxxC_SSSS"/>
    <property type="match status" value="1"/>
</dbReference>
<sequence>MPLYEYQCEECGLNFEVRQKFTDAPIKVCGRCGGAVKKQISQTAFTLKGGGWYDQGYTHGESCHSSASKASSSACASCPKAVNS</sequence>
<reference evidence="2 3" key="1">
    <citation type="submission" date="2016-10" db="EMBL/GenBank/DDBJ databases">
        <authorList>
            <person name="de Groot N.N."/>
        </authorList>
    </citation>
    <scope>NUCLEOTIDE SEQUENCE [LARGE SCALE GENOMIC DNA]</scope>
    <source>
        <strain evidence="2 3">DSM 7343</strain>
    </source>
</reference>
<dbReference type="PANTHER" id="PTHR34404">
    <property type="entry name" value="REGULATORY PROTEIN, FMDB FAMILY"/>
    <property type="match status" value="1"/>
</dbReference>
<feature type="domain" description="Putative regulatory protein FmdB zinc ribbon" evidence="1">
    <location>
        <begin position="1"/>
        <end position="41"/>
    </location>
</feature>
<dbReference type="STRING" id="37625.SAMN05660420_01324"/>
<keyword evidence="3" id="KW-1185">Reference proteome</keyword>
<evidence type="ECO:0000313" key="2">
    <source>
        <dbReference type="EMBL" id="SEA13219.1"/>
    </source>
</evidence>
<evidence type="ECO:0000259" key="1">
    <source>
        <dbReference type="SMART" id="SM00834"/>
    </source>
</evidence>
<dbReference type="PANTHER" id="PTHR34404:SF2">
    <property type="entry name" value="CONSERVED SERINE RICH PROTEIN"/>
    <property type="match status" value="1"/>
</dbReference>
<dbReference type="EMBL" id="FNQN01000003">
    <property type="protein sequence ID" value="SEA13219.1"/>
    <property type="molecule type" value="Genomic_DNA"/>
</dbReference>
<gene>
    <name evidence="2" type="ORF">SAMN05660420_01324</name>
</gene>
<proteinExistence type="predicted"/>
<name>A0A1H3YNN8_9BACT</name>
<dbReference type="Pfam" id="PF09723">
    <property type="entry name" value="Zn_ribbon_8"/>
    <property type="match status" value="1"/>
</dbReference>
<dbReference type="RefSeq" id="WP_092345958.1">
    <property type="nucleotide sequence ID" value="NZ_FNQN01000003.1"/>
</dbReference>
<protein>
    <submittedName>
        <fullName evidence="2">Putative regulatory protein, FmdB family</fullName>
    </submittedName>
</protein>
<dbReference type="OrthoDB" id="9813321at2"/>